<feature type="compositionally biased region" description="Polar residues" evidence="10">
    <location>
        <begin position="178"/>
        <end position="189"/>
    </location>
</feature>
<feature type="compositionally biased region" description="Polar residues" evidence="10">
    <location>
        <begin position="1"/>
        <end position="13"/>
    </location>
</feature>
<comment type="caution">
    <text evidence="13">The sequence shown here is derived from an EMBL/GenBank/DDBJ whole genome shotgun (WGS) entry which is preliminary data.</text>
</comment>
<dbReference type="Pfam" id="PF04096">
    <property type="entry name" value="Nucleoporin2"/>
    <property type="match status" value="1"/>
</dbReference>
<feature type="region of interest" description="Disordered" evidence="10">
    <location>
        <begin position="789"/>
        <end position="812"/>
    </location>
</feature>
<feature type="compositionally biased region" description="Low complexity" evidence="10">
    <location>
        <begin position="449"/>
        <end position="483"/>
    </location>
</feature>
<feature type="compositionally biased region" description="Low complexity" evidence="10">
    <location>
        <begin position="191"/>
        <end position="230"/>
    </location>
</feature>
<evidence type="ECO:0000256" key="3">
    <source>
        <dbReference type="ARBA" id="ARBA00022448"/>
    </source>
</evidence>
<proteinExistence type="inferred from homology"/>
<evidence type="ECO:0000259" key="12">
    <source>
        <dbReference type="PROSITE" id="PS51434"/>
    </source>
</evidence>
<feature type="compositionally biased region" description="Low complexity" evidence="10">
    <location>
        <begin position="152"/>
        <end position="173"/>
    </location>
</feature>
<evidence type="ECO:0000256" key="7">
    <source>
        <dbReference type="ARBA" id="ARBA00023010"/>
    </source>
</evidence>
<evidence type="ECO:0000313" key="13">
    <source>
        <dbReference type="EMBL" id="TNV87496.1"/>
    </source>
</evidence>
<sequence length="1873" mass="210272">MNFGQSSGYSAYGQQPQNAWSQPQQQPQQNFSTFNTANRSVSQAPTYGQQQTPAPSQADGMKAFYSTGDYDQTLTSFGAPFTYQDEKDGTGTARHHNIRVTSKFVNVSSQMQKVLDMQAMQKNGPQPNYEHLAGAEYQQNKQNYVHNAKVSGQPQQQQNPGYGQMGMQQNQGGWPSTGGMQQQNSSFQQKPLFGGSSGFGQQQQPQTSSFFGGGQQQQPQSTLFGQQQQPANQSPFGAKPAFGNAPAFGAQQPAFGQQTTTPAFGQQQPQQPTLFGGAKPTTFGQPTQQPQGMFGQTQPFGQTPAQPLGTFGQQPAQGGLFGQQGAQPTMALGASGQNTGLGLGLTSTAQGGSLFGSKPAAAAGGSLFGGQATATNPGQGMFGAPQQAQTTPGTGLFGAQPAGGSLFGAKPLGQQTTTPLFGGQTQQQPTNTFGGGLGGQGGMFGNLGQGQQQQQQQQSFSLFGAQQQNQNQAPQGPQQPQQPVYNPYGDPRSDPYGGASNYISSVSPLADAEQEIKKIQEDIFQSKSSNILRNDPFKDVTPLDKVRLGFTAGETIGYLDQYDVLPNIPTNEEKQESQQDKLSQKYKNAFQNESVIGQHKQIKVYNAQGSSFKQGPPIFGQSAYGQPNLRAQKSFGTDTSLQYSRQSSLRSNAQNVNYDNQQEQDYSQVSRSNNPDVLQIACQIQATKDSKSVEIPSSVYSLQIHKSRHMKDIYDKLRKYLREGQRYSDLEDFKLVYRGQLLSDKNSLAQSGIQESATIDVLLQMKVNPETPVVSSSFNVAPSQAQSLNRVESKPVSNSLKAPKRGYQTSPSFDSLKKLSEQELRHVKDFKIWNEHGEIFFKGEIDLTETDLAEIVDIVPKSIEVYPDFMKEQNRYPAEGQKLNRPAEMTFRKMDVKGATLVQKIEKLKKIAGQLEFHHISFNEKTCDWVVAVPHFTKYTIAMDDEEDTQQMEQDSFQGAAGNIRIPEEDSQMSEYSLNGEIARFRGAQQQPRPQLPGTAAAPPTTKGVPLQSNAQSTAFTQYQQISTLQGLPIPRRRQDQQNESEVQSSIVRGDYGENEPMYQIQTGDKLIGLVQSQMLSQTQQNKFKAQEIIMKIAKRDDEIKNIGKLYGKKKTVQECLTYLKEKQQVEVKILDNKISGFKKTPLKVQRFRAQFTPNGNLLTLKRSTNQLVISEVKIVSDSTNEKQRSVYQKLTEVLKKHTSFSEVSNEEIAKSMREMRIDSRSQQQNDSQTDFDDKSIQNMLAKSKLPYASIKQTPCDMFKLYEDLAQTLVLQIQQTKDLSQMTRDKLNQEFYIICLLNALFGNPNIHLVQIHPAFRQGPNNYQKARARYAENFTAGTSLATEKKRKNALTEVLRFICHQEFPVTQAPLKQGEDLYSRALAYLMNGDVKGAVDFLNKMDKKKMAMKVINCFNNTIAQQCMNNFTKEQMKAYSLGAQQMISFITGQYFNPEHSWLQALLYHLMVKTRPEQTLQEALKEFNAETYSNQFEKKSPMKPLSWVLIKFYALSKADGSLINNLKTFSSIQVYPNSTLQDDHHLSFLVSLSLHNFLEHHDQVKHLYDGQYNSMLICHESLKNAVMHYIGQLIRERDWQQALLITSYIPPTYTKLRKQVVYGIVMRNSAYMLKELTEKDKENKMQQFLFKQIKIPQVYMTSARAILHHSLGNYESALQDYHDSGNDTMAHHLFMHHIAPLYFTTDLPSLLKSSPAYNQSLSDLLRSFNLNSANIVDWQTQGNVLLHFTNSLFKVKNEGQLFSQWPELTDMHLNTLSRELFRDNRVKAIHLFIWENMVRGECMRRKQQGEEAARHGNMREAGGYLEAEDSWMGRYRENPVLARYYQELAQSVSTWQYCTEYQGEIGADMESMVLEEEEQ</sequence>
<keyword evidence="9" id="KW-0539">Nucleus</keyword>
<evidence type="ECO:0000256" key="6">
    <source>
        <dbReference type="ARBA" id="ARBA00022927"/>
    </source>
</evidence>
<dbReference type="EMBL" id="RRYP01000399">
    <property type="protein sequence ID" value="TNV87496.1"/>
    <property type="molecule type" value="Genomic_DNA"/>
</dbReference>
<gene>
    <name evidence="13" type="ORF">FGO68_gene2677</name>
</gene>
<dbReference type="SUPFAM" id="SSF82215">
    <property type="entry name" value="C-terminal autoproteolytic domain of nucleoporin nup98"/>
    <property type="match status" value="1"/>
</dbReference>
<name>A0A8J8P4X6_HALGN</name>
<evidence type="ECO:0000256" key="4">
    <source>
        <dbReference type="ARBA" id="ARBA00022813"/>
    </source>
</evidence>
<dbReference type="OrthoDB" id="3797628at2759"/>
<accession>A0A8J8P4X6</accession>
<dbReference type="Proteomes" id="UP000785679">
    <property type="component" value="Unassembled WGS sequence"/>
</dbReference>
<feature type="compositionally biased region" description="Low complexity" evidence="10">
    <location>
        <begin position="14"/>
        <end position="29"/>
    </location>
</feature>
<feature type="compositionally biased region" description="Polar residues" evidence="10">
    <location>
        <begin position="413"/>
        <end position="432"/>
    </location>
</feature>
<evidence type="ECO:0000256" key="8">
    <source>
        <dbReference type="ARBA" id="ARBA00023132"/>
    </source>
</evidence>
<feature type="compositionally biased region" description="Polar residues" evidence="10">
    <location>
        <begin position="30"/>
        <end position="55"/>
    </location>
</feature>
<evidence type="ECO:0008006" key="15">
    <source>
        <dbReference type="Google" id="ProtNLM"/>
    </source>
</evidence>
<feature type="compositionally biased region" description="Polar residues" evidence="10">
    <location>
        <begin position="789"/>
        <end position="800"/>
    </location>
</feature>
<evidence type="ECO:0000259" key="11">
    <source>
        <dbReference type="PROSITE" id="PS50053"/>
    </source>
</evidence>
<dbReference type="PANTHER" id="PTHR23198">
    <property type="entry name" value="NUCLEOPORIN"/>
    <property type="match status" value="1"/>
</dbReference>
<feature type="region of interest" description="Disordered" evidence="10">
    <location>
        <begin position="413"/>
        <end position="503"/>
    </location>
</feature>
<dbReference type="Pfam" id="PF12110">
    <property type="entry name" value="Nup96"/>
    <property type="match status" value="1"/>
</dbReference>
<dbReference type="GO" id="GO:0017056">
    <property type="term" value="F:structural constituent of nuclear pore"/>
    <property type="evidence" value="ECO:0007669"/>
    <property type="project" value="InterPro"/>
</dbReference>
<comment type="subcellular location">
    <subcellularLocation>
        <location evidence="1">Nucleus</location>
        <location evidence="1">Nuclear pore complex</location>
    </subcellularLocation>
</comment>
<keyword evidence="5" id="KW-0509">mRNA transport</keyword>
<evidence type="ECO:0000256" key="9">
    <source>
        <dbReference type="ARBA" id="ARBA00023242"/>
    </source>
</evidence>
<feature type="domain" description="Ubiquitin-like" evidence="11">
    <location>
        <begin position="717"/>
        <end position="768"/>
    </location>
</feature>
<dbReference type="GO" id="GO:0015031">
    <property type="term" value="P:protein transport"/>
    <property type="evidence" value="ECO:0007669"/>
    <property type="project" value="UniProtKB-KW"/>
</dbReference>
<feature type="region of interest" description="Disordered" evidence="10">
    <location>
        <begin position="149"/>
        <end position="308"/>
    </location>
</feature>
<evidence type="ECO:0000256" key="10">
    <source>
        <dbReference type="SAM" id="MobiDB-lite"/>
    </source>
</evidence>
<protein>
    <recommendedName>
        <fullName evidence="15">Peptidase S59 domain-containing protein</fullName>
    </recommendedName>
</protein>
<feature type="compositionally biased region" description="Gly residues" evidence="10">
    <location>
        <begin position="433"/>
        <end position="448"/>
    </location>
</feature>
<feature type="compositionally biased region" description="Polar residues" evidence="10">
    <location>
        <begin position="264"/>
        <end position="273"/>
    </location>
</feature>
<dbReference type="InterPro" id="IPR007230">
    <property type="entry name" value="Nup98_auto-Pept-S59_dom"/>
</dbReference>
<evidence type="ECO:0000313" key="14">
    <source>
        <dbReference type="Proteomes" id="UP000785679"/>
    </source>
</evidence>
<feature type="region of interest" description="Disordered" evidence="10">
    <location>
        <begin position="988"/>
        <end position="1012"/>
    </location>
</feature>
<dbReference type="GO" id="GO:0051028">
    <property type="term" value="P:mRNA transport"/>
    <property type="evidence" value="ECO:0007669"/>
    <property type="project" value="UniProtKB-KW"/>
</dbReference>
<dbReference type="Gene3D" id="3.30.1610.10">
    <property type="entry name" value="Peptidase S59, nucleoporin"/>
    <property type="match status" value="1"/>
</dbReference>
<dbReference type="PROSITE" id="PS50053">
    <property type="entry name" value="UBIQUITIN_2"/>
    <property type="match status" value="1"/>
</dbReference>
<dbReference type="InterPro" id="IPR000626">
    <property type="entry name" value="Ubiquitin-like_dom"/>
</dbReference>
<dbReference type="SUPFAM" id="SSF54236">
    <property type="entry name" value="Ubiquitin-like"/>
    <property type="match status" value="1"/>
</dbReference>
<organism evidence="13 14">
    <name type="scientific">Halteria grandinella</name>
    <dbReference type="NCBI Taxonomy" id="5974"/>
    <lineage>
        <taxon>Eukaryota</taxon>
        <taxon>Sar</taxon>
        <taxon>Alveolata</taxon>
        <taxon>Ciliophora</taxon>
        <taxon>Intramacronucleata</taxon>
        <taxon>Spirotrichea</taxon>
        <taxon>Stichotrichia</taxon>
        <taxon>Sporadotrichida</taxon>
        <taxon>Halteriidae</taxon>
        <taxon>Halteria</taxon>
    </lineage>
</organism>
<dbReference type="GO" id="GO:0005643">
    <property type="term" value="C:nuclear pore"/>
    <property type="evidence" value="ECO:0007669"/>
    <property type="project" value="UniProtKB-SubCell"/>
</dbReference>
<dbReference type="PANTHER" id="PTHR23198:SF6">
    <property type="entry name" value="NUCLEAR PORE COMPLEX PROTEIN NUP98-NUP96"/>
    <property type="match status" value="1"/>
</dbReference>
<feature type="compositionally biased region" description="Low complexity" evidence="10">
    <location>
        <begin position="245"/>
        <end position="263"/>
    </location>
</feature>
<keyword evidence="8" id="KW-0906">Nuclear pore complex</keyword>
<evidence type="ECO:0000256" key="2">
    <source>
        <dbReference type="ARBA" id="ARBA00008926"/>
    </source>
</evidence>
<dbReference type="InterPro" id="IPR036903">
    <property type="entry name" value="Nup98_auto-Pept-S59_dom_sf"/>
</dbReference>
<keyword evidence="3" id="KW-0813">Transport</keyword>
<dbReference type="InterPro" id="IPR029071">
    <property type="entry name" value="Ubiquitin-like_domsf"/>
</dbReference>
<dbReference type="CDD" id="cd17039">
    <property type="entry name" value="Ubl_ubiquitin_like"/>
    <property type="match status" value="1"/>
</dbReference>
<evidence type="ECO:0000256" key="1">
    <source>
        <dbReference type="ARBA" id="ARBA00004567"/>
    </source>
</evidence>
<dbReference type="PROSITE" id="PS51434">
    <property type="entry name" value="NUP_C"/>
    <property type="match status" value="1"/>
</dbReference>
<feature type="compositionally biased region" description="Low complexity" evidence="10">
    <location>
        <begin position="280"/>
        <end position="303"/>
    </location>
</feature>
<keyword evidence="14" id="KW-1185">Reference proteome</keyword>
<keyword evidence="7" id="KW-0811">Translocation</keyword>
<evidence type="ECO:0000256" key="5">
    <source>
        <dbReference type="ARBA" id="ARBA00022816"/>
    </source>
</evidence>
<feature type="region of interest" description="Disordered" evidence="10">
    <location>
        <begin position="1"/>
        <end position="63"/>
    </location>
</feature>
<feature type="domain" description="Peptidase S59" evidence="12">
    <location>
        <begin position="804"/>
        <end position="936"/>
    </location>
</feature>
<reference evidence="13" key="1">
    <citation type="submission" date="2019-06" db="EMBL/GenBank/DDBJ databases">
        <authorList>
            <person name="Zheng W."/>
        </authorList>
    </citation>
    <scope>NUCLEOTIDE SEQUENCE</scope>
    <source>
        <strain evidence="13">QDHG01</strain>
    </source>
</reference>
<keyword evidence="4" id="KW-0068">Autocatalytic cleavage</keyword>
<dbReference type="InterPro" id="IPR037665">
    <property type="entry name" value="Nucleoporin_S59-like"/>
</dbReference>
<comment type="similarity">
    <text evidence="2">Belongs to the nucleoporin GLFG family.</text>
</comment>
<dbReference type="InterPro" id="IPR021967">
    <property type="entry name" value="Nup98_C"/>
</dbReference>
<keyword evidence="6" id="KW-0653">Protein transport</keyword>